<dbReference type="InterPro" id="IPR012967">
    <property type="entry name" value="COMT_dimerisation"/>
</dbReference>
<evidence type="ECO:0000256" key="2">
    <source>
        <dbReference type="ARBA" id="ARBA00022679"/>
    </source>
</evidence>
<dbReference type="Gene3D" id="1.10.10.10">
    <property type="entry name" value="Winged helix-like DNA-binding domain superfamily/Winged helix DNA-binding domain"/>
    <property type="match status" value="1"/>
</dbReference>
<dbReference type="SUPFAM" id="SSF46785">
    <property type="entry name" value="Winged helix' DNA-binding domain"/>
    <property type="match status" value="1"/>
</dbReference>
<keyword evidence="3" id="KW-0949">S-adenosyl-L-methionine</keyword>
<proteinExistence type="predicted"/>
<dbReference type="SUPFAM" id="SSF53335">
    <property type="entry name" value="S-adenosyl-L-methionine-dependent methyltransferases"/>
    <property type="match status" value="1"/>
</dbReference>
<dbReference type="Gene3D" id="3.40.50.150">
    <property type="entry name" value="Vaccinia Virus protein VP39"/>
    <property type="match status" value="1"/>
</dbReference>
<feature type="domain" description="O-methyltransferase C-terminal" evidence="5">
    <location>
        <begin position="143"/>
        <end position="323"/>
    </location>
</feature>
<dbReference type="PANTHER" id="PTHR43712">
    <property type="entry name" value="PUTATIVE (AFU_ORTHOLOGUE AFUA_4G14580)-RELATED"/>
    <property type="match status" value="1"/>
</dbReference>
<feature type="domain" description="O-methyltransferase dimerisation" evidence="6">
    <location>
        <begin position="36"/>
        <end position="87"/>
    </location>
</feature>
<dbReference type="PANTHER" id="PTHR43712:SF2">
    <property type="entry name" value="O-METHYLTRANSFERASE CICE"/>
    <property type="match status" value="1"/>
</dbReference>
<dbReference type="CDD" id="cd02440">
    <property type="entry name" value="AdoMet_MTases"/>
    <property type="match status" value="1"/>
</dbReference>
<dbReference type="GO" id="GO:0046983">
    <property type="term" value="F:protein dimerization activity"/>
    <property type="evidence" value="ECO:0007669"/>
    <property type="project" value="InterPro"/>
</dbReference>
<dbReference type="InterPro" id="IPR016461">
    <property type="entry name" value="COMT-like"/>
</dbReference>
<dbReference type="EMBL" id="DSOK01000345">
    <property type="protein sequence ID" value="HEN16292.1"/>
    <property type="molecule type" value="Genomic_DNA"/>
</dbReference>
<name>A0A7C2P238_9PLAN</name>
<dbReference type="InterPro" id="IPR036390">
    <property type="entry name" value="WH_DNA-bd_sf"/>
</dbReference>
<keyword evidence="2 7" id="KW-0808">Transferase</keyword>
<dbReference type="Pfam" id="PF00891">
    <property type="entry name" value="Methyltransf_2"/>
    <property type="match status" value="1"/>
</dbReference>
<dbReference type="GO" id="GO:0008171">
    <property type="term" value="F:O-methyltransferase activity"/>
    <property type="evidence" value="ECO:0007669"/>
    <property type="project" value="InterPro"/>
</dbReference>
<dbReference type="InterPro" id="IPR029063">
    <property type="entry name" value="SAM-dependent_MTases_sf"/>
</dbReference>
<dbReference type="InterPro" id="IPR001077">
    <property type="entry name" value="COMT_C"/>
</dbReference>
<evidence type="ECO:0000259" key="5">
    <source>
        <dbReference type="Pfam" id="PF00891"/>
    </source>
</evidence>
<comment type="caution">
    <text evidence="7">The sequence shown here is derived from an EMBL/GenBank/DDBJ whole genome shotgun (WGS) entry which is preliminary data.</text>
</comment>
<dbReference type="GO" id="GO:0032259">
    <property type="term" value="P:methylation"/>
    <property type="evidence" value="ECO:0007669"/>
    <property type="project" value="UniProtKB-KW"/>
</dbReference>
<keyword evidence="1 7" id="KW-0489">Methyltransferase</keyword>
<evidence type="ECO:0000313" key="7">
    <source>
        <dbReference type="EMBL" id="HEN16292.1"/>
    </source>
</evidence>
<dbReference type="PROSITE" id="PS51683">
    <property type="entry name" value="SAM_OMT_II"/>
    <property type="match status" value="1"/>
</dbReference>
<evidence type="ECO:0000259" key="6">
    <source>
        <dbReference type="Pfam" id="PF08100"/>
    </source>
</evidence>
<evidence type="ECO:0000256" key="4">
    <source>
        <dbReference type="PIRSR" id="PIRSR005739-1"/>
    </source>
</evidence>
<evidence type="ECO:0000256" key="3">
    <source>
        <dbReference type="ARBA" id="ARBA00022691"/>
    </source>
</evidence>
<gene>
    <name evidence="7" type="ORF">ENQ76_12590</name>
</gene>
<sequence length="343" mass="38051">MGAMNLLVHLARLLNVVPVPLLDTQSQMLRARAVIEANRLGVFETLAAAPQGLTADEVAHELNISPAGSLVLLTALAGVGYLRQRRGRFVNGRWVKHWLLNPRYSLKNFLLVQSHSWQRLNDLGAVIESGRPVRDYYHDPAITPAESETFSEAMRDLSRLLLPEFLKRARLPAGARRLLDIGGGHGDYGRALARRHPGLAPTVLDLEHQIRAAQRAVEAKGDPLDVEFRVGDALTADLGTDWDVLLMVNLVHIFSPDQNGALFRRAREALRPGGVLLIVDQLLGVSRTRDGVAALISLNMFSIGGRCYRWQELERLLREAGFRHVRLKPFSVTVASSLVEAWT</sequence>
<organism evidence="7">
    <name type="scientific">Schlesneria paludicola</name>
    <dbReference type="NCBI Taxonomy" id="360056"/>
    <lineage>
        <taxon>Bacteria</taxon>
        <taxon>Pseudomonadati</taxon>
        <taxon>Planctomycetota</taxon>
        <taxon>Planctomycetia</taxon>
        <taxon>Planctomycetales</taxon>
        <taxon>Planctomycetaceae</taxon>
        <taxon>Schlesneria</taxon>
    </lineage>
</organism>
<feature type="active site" description="Proton acceptor" evidence="4">
    <location>
        <position position="252"/>
    </location>
</feature>
<reference evidence="7" key="1">
    <citation type="journal article" date="2020" name="mSystems">
        <title>Genome- and Community-Level Interaction Insights into Carbon Utilization and Element Cycling Functions of Hydrothermarchaeota in Hydrothermal Sediment.</title>
        <authorList>
            <person name="Zhou Z."/>
            <person name="Liu Y."/>
            <person name="Xu W."/>
            <person name="Pan J."/>
            <person name="Luo Z.H."/>
            <person name="Li M."/>
        </authorList>
    </citation>
    <scope>NUCLEOTIDE SEQUENCE [LARGE SCALE GENOMIC DNA]</scope>
    <source>
        <strain evidence="7">SpSt-339</strain>
    </source>
</reference>
<dbReference type="Pfam" id="PF08100">
    <property type="entry name" value="Dimerisation"/>
    <property type="match status" value="1"/>
</dbReference>
<accession>A0A7C2P238</accession>
<dbReference type="AlphaFoldDB" id="A0A7C2P238"/>
<dbReference type="InterPro" id="IPR036388">
    <property type="entry name" value="WH-like_DNA-bd_sf"/>
</dbReference>
<evidence type="ECO:0000256" key="1">
    <source>
        <dbReference type="ARBA" id="ARBA00022603"/>
    </source>
</evidence>
<protein>
    <submittedName>
        <fullName evidence="7">Methyltransferase domain-containing protein</fullName>
    </submittedName>
</protein>